<comment type="caution">
    <text evidence="2">The sequence shown here is derived from an EMBL/GenBank/DDBJ whole genome shotgun (WGS) entry which is preliminary data.</text>
</comment>
<proteinExistence type="predicted"/>
<reference evidence="2 3" key="2">
    <citation type="journal article" date="2021" name="Int. J. Syst. Evol. Microbiol.">
        <title>Roseibium litorale sp. nov., isolated from a tidal flat sediment and proposal for the reclassification of Labrenzia polysiphoniae as Roseibium polysiphoniae comb. nov.</title>
        <authorList>
            <person name="Liu Y."/>
            <person name="Pei T."/>
            <person name="Du J."/>
            <person name="Chao M."/>
            <person name="Deng M.R."/>
            <person name="Zhu H."/>
        </authorList>
    </citation>
    <scope>NUCLEOTIDE SEQUENCE [LARGE SCALE GENOMIC DNA]</scope>
    <source>
        <strain evidence="2 3">4C16A</strain>
    </source>
</reference>
<organism evidence="2 3">
    <name type="scientific">Roseibium litorale</name>
    <dbReference type="NCBI Taxonomy" id="2803841"/>
    <lineage>
        <taxon>Bacteria</taxon>
        <taxon>Pseudomonadati</taxon>
        <taxon>Pseudomonadota</taxon>
        <taxon>Alphaproteobacteria</taxon>
        <taxon>Hyphomicrobiales</taxon>
        <taxon>Stappiaceae</taxon>
        <taxon>Roseibium</taxon>
    </lineage>
</organism>
<dbReference type="EMBL" id="JACYXI010000004">
    <property type="protein sequence ID" value="MBD8891665.1"/>
    <property type="molecule type" value="Genomic_DNA"/>
</dbReference>
<protein>
    <submittedName>
        <fullName evidence="2">Uncharacterized protein</fullName>
    </submittedName>
</protein>
<dbReference type="RefSeq" id="WP_192147792.1">
    <property type="nucleotide sequence ID" value="NZ_JACYXI010000004.1"/>
</dbReference>
<accession>A0ABR9CLD9</accession>
<dbReference type="Proteomes" id="UP000632063">
    <property type="component" value="Unassembled WGS sequence"/>
</dbReference>
<keyword evidence="3" id="KW-1185">Reference proteome</keyword>
<gene>
    <name evidence="2" type="ORF">IG616_08900</name>
</gene>
<evidence type="ECO:0000313" key="3">
    <source>
        <dbReference type="Proteomes" id="UP000632063"/>
    </source>
</evidence>
<feature type="region of interest" description="Disordered" evidence="1">
    <location>
        <begin position="56"/>
        <end position="77"/>
    </location>
</feature>
<name>A0ABR9CLD9_9HYPH</name>
<reference evidence="3" key="1">
    <citation type="submission" date="2020-09" db="EMBL/GenBank/DDBJ databases">
        <title>The genome sequence of strain Labrenzia suaedae 4C16A.</title>
        <authorList>
            <person name="Liu Y."/>
        </authorList>
    </citation>
    <scope>NUCLEOTIDE SEQUENCE [LARGE SCALE GENOMIC DNA]</scope>
    <source>
        <strain evidence="3">4C16A</strain>
    </source>
</reference>
<evidence type="ECO:0000256" key="1">
    <source>
        <dbReference type="SAM" id="MobiDB-lite"/>
    </source>
</evidence>
<evidence type="ECO:0000313" key="2">
    <source>
        <dbReference type="EMBL" id="MBD8891665.1"/>
    </source>
</evidence>
<sequence>MMVEPRSSATILALAELAELSARQLEDGQSIEDVIATLRQAAKTVRSVIIPAEEKLSAEAKAGDNEDAPAELENMSA</sequence>